<gene>
    <name evidence="4" type="ORF">GTA51_03225</name>
</gene>
<dbReference type="RefSeq" id="WP_160958630.1">
    <property type="nucleotide sequence ID" value="NZ_WVUD01000003.1"/>
</dbReference>
<evidence type="ECO:0008006" key="6">
    <source>
        <dbReference type="Google" id="ProtNLM"/>
    </source>
</evidence>
<proteinExistence type="predicted"/>
<feature type="domain" description="VWA-like" evidence="2">
    <location>
        <begin position="316"/>
        <end position="439"/>
    </location>
</feature>
<dbReference type="PANTHER" id="PTHR38730">
    <property type="entry name" value="SLL7028 PROTEIN"/>
    <property type="match status" value="1"/>
</dbReference>
<feature type="region of interest" description="Disordered" evidence="1">
    <location>
        <begin position="135"/>
        <end position="244"/>
    </location>
</feature>
<organism evidence="4 5">
    <name type="scientific">Solidesulfovibrio aerotolerans</name>
    <dbReference type="NCBI Taxonomy" id="295255"/>
    <lineage>
        <taxon>Bacteria</taxon>
        <taxon>Pseudomonadati</taxon>
        <taxon>Thermodesulfobacteriota</taxon>
        <taxon>Desulfovibrionia</taxon>
        <taxon>Desulfovibrionales</taxon>
        <taxon>Desulfovibrionaceae</taxon>
        <taxon>Solidesulfovibrio</taxon>
    </lineage>
</organism>
<sequence>MSAPDAMVRKLVRARMELVLAHPFFGAMALRLIPIDDAGCRDMWTDGVHLGYNPLALASRSEEDITVMVAHEILHLACEHHLRRKDRDPALWNKACDLAIAALLVEAGFPLPKGHPFEAAQAGKPAEAIYAALTGNNDERGGGGSEKKAKTSAAPAETAPGGGDGDTPFAGAPTDPKAAPAGADLSGATRQRQSASGDKDGDGRIGDKSSHSVGEVRDHPDLDGARQEPKRRELTEKLRQDVSQSRRAAAAMGNMPAGLERVLAGLARPKLDWSTLLRRFILDRAVSDYSWSPPNRRHIHMGLYLPSPRSMSLGDVVLAIDTSGSVDAPLLAAFCAELSGVLEVCDARLLVYCCDMAVSQAQVWTRADPPLEFVPAGGGGTDYRPVFAKVASEGLHPACLLYCTDLECDRFPAEPPYPVLWVVPAAARGRPPFGDVLHLSA</sequence>
<evidence type="ECO:0000259" key="3">
    <source>
        <dbReference type="Pfam" id="PF13203"/>
    </source>
</evidence>
<dbReference type="Pfam" id="PF13203">
    <property type="entry name" value="DUF2201_N"/>
    <property type="match status" value="1"/>
</dbReference>
<evidence type="ECO:0000313" key="5">
    <source>
        <dbReference type="Proteomes" id="UP000482487"/>
    </source>
</evidence>
<feature type="compositionally biased region" description="Basic and acidic residues" evidence="1">
    <location>
        <begin position="137"/>
        <end position="149"/>
    </location>
</feature>
<accession>A0A7C9MDV7</accession>
<dbReference type="InterPro" id="IPR025154">
    <property type="entry name" value="Put_metallopeptidase_dom"/>
</dbReference>
<dbReference type="Proteomes" id="UP000482487">
    <property type="component" value="Unassembled WGS sequence"/>
</dbReference>
<dbReference type="OrthoDB" id="9761650at2"/>
<comment type="caution">
    <text evidence="4">The sequence shown here is derived from an EMBL/GenBank/DDBJ whole genome shotgun (WGS) entry which is preliminary data.</text>
</comment>
<dbReference type="AlphaFoldDB" id="A0A7C9MDV7"/>
<dbReference type="Pfam" id="PF09967">
    <property type="entry name" value="DUF2201"/>
    <property type="match status" value="1"/>
</dbReference>
<evidence type="ECO:0000313" key="4">
    <source>
        <dbReference type="EMBL" id="MYL82150.1"/>
    </source>
</evidence>
<dbReference type="EMBL" id="WVUD01000003">
    <property type="protein sequence ID" value="MYL82150.1"/>
    <property type="molecule type" value="Genomic_DNA"/>
</dbReference>
<protein>
    <recommendedName>
        <fullName evidence="6">Metallopeptidase domain-containing protein</fullName>
    </recommendedName>
</protein>
<evidence type="ECO:0000256" key="1">
    <source>
        <dbReference type="SAM" id="MobiDB-lite"/>
    </source>
</evidence>
<dbReference type="PANTHER" id="PTHR38730:SF1">
    <property type="entry name" value="SLL7028 PROTEIN"/>
    <property type="match status" value="1"/>
</dbReference>
<keyword evidence="5" id="KW-1185">Reference proteome</keyword>
<dbReference type="InterPro" id="IPR018698">
    <property type="entry name" value="VWA-like_dom"/>
</dbReference>
<reference evidence="4 5" key="1">
    <citation type="submission" date="2020-01" db="EMBL/GenBank/DDBJ databases">
        <title>Genome sequence of Desulfovibrio aerotolerans DSM 16695(T).</title>
        <authorList>
            <person name="Karnachuk O."/>
            <person name="Avakyan M."/>
            <person name="Mardanov A."/>
            <person name="Kadnikov V."/>
            <person name="Ravin N."/>
        </authorList>
    </citation>
    <scope>NUCLEOTIDE SEQUENCE [LARGE SCALE GENOMIC DNA]</scope>
    <source>
        <strain evidence="4 5">DSM 16695</strain>
    </source>
</reference>
<evidence type="ECO:0000259" key="2">
    <source>
        <dbReference type="Pfam" id="PF09967"/>
    </source>
</evidence>
<name>A0A7C9MDV7_9BACT</name>
<feature type="compositionally biased region" description="Basic and acidic residues" evidence="1">
    <location>
        <begin position="197"/>
        <end position="240"/>
    </location>
</feature>
<feature type="domain" description="Putative metallopeptidase" evidence="3">
    <location>
        <begin position="10"/>
        <end position="307"/>
    </location>
</feature>